<keyword evidence="4" id="KW-1185">Reference proteome</keyword>
<dbReference type="EMBL" id="KV722565">
    <property type="protein sequence ID" value="OCH85752.1"/>
    <property type="molecule type" value="Genomic_DNA"/>
</dbReference>
<organism evidence="3 4">
    <name type="scientific">Obba rivulosa</name>
    <dbReference type="NCBI Taxonomy" id="1052685"/>
    <lineage>
        <taxon>Eukaryota</taxon>
        <taxon>Fungi</taxon>
        <taxon>Dikarya</taxon>
        <taxon>Basidiomycota</taxon>
        <taxon>Agaricomycotina</taxon>
        <taxon>Agaricomycetes</taxon>
        <taxon>Polyporales</taxon>
        <taxon>Gelatoporiaceae</taxon>
        <taxon>Obba</taxon>
    </lineage>
</organism>
<dbReference type="CDD" id="cd12087">
    <property type="entry name" value="TM_EGFR-like"/>
    <property type="match status" value="1"/>
</dbReference>
<evidence type="ECO:0000256" key="2">
    <source>
        <dbReference type="SAM" id="Phobius"/>
    </source>
</evidence>
<keyword evidence="2" id="KW-0812">Transmembrane</keyword>
<feature type="region of interest" description="Disordered" evidence="1">
    <location>
        <begin position="308"/>
        <end position="333"/>
    </location>
</feature>
<evidence type="ECO:0000313" key="3">
    <source>
        <dbReference type="EMBL" id="OCH85752.1"/>
    </source>
</evidence>
<keyword evidence="2" id="KW-1133">Transmembrane helix</keyword>
<gene>
    <name evidence="3" type="ORF">OBBRIDRAFT_286277</name>
</gene>
<keyword evidence="2" id="KW-0472">Membrane</keyword>
<sequence length="459" mass="47902">MFIPGLARERTLRPEHPCRRFQYAGRTSGRFFLSVCCAPCHATCRIGQLSDYSIPHSAAAKEQCEVLSGNDVLSCWPISNTTVPQHQWATFVWNSRLPQYAQTNLVNIFLIHGDSQQTVLNATNYPNPTNRAGFIASEVNDTWWGDRGNMFDGTPIPFLFYWVITPADQSLESGLPQATFTALQTTFADSIIASMTSAAAASSQSAASASAASLSAASVASASAASVSASAAAASRSGSGVPTLTSAVPGASGTMVGGTGSVQSGGSGSSFPHWAIAVIVVLGFFALVASGILAFFISRRLRNRRQSTLSHRGSMGSSTPMMSAVQQGHTPQSPLLGGAVLGGAAAGAHRPASADAHDGASTVSGSEAAPFSGADAAIMADAFRAALRKPDFASRPVEEGESPEDINSERSRGPDQLLNLELAEEGRDIRSVSSSRGVRVETLSDAEDDDNATAQDYPH</sequence>
<dbReference type="Proteomes" id="UP000250043">
    <property type="component" value="Unassembled WGS sequence"/>
</dbReference>
<protein>
    <submittedName>
        <fullName evidence="3">Uncharacterized protein</fullName>
    </submittedName>
</protein>
<dbReference type="AlphaFoldDB" id="A0A8E2DGB1"/>
<accession>A0A8E2DGB1</accession>
<feature type="transmembrane region" description="Helical" evidence="2">
    <location>
        <begin position="274"/>
        <end position="297"/>
    </location>
</feature>
<name>A0A8E2DGB1_9APHY</name>
<evidence type="ECO:0000256" key="1">
    <source>
        <dbReference type="SAM" id="MobiDB-lite"/>
    </source>
</evidence>
<dbReference type="OrthoDB" id="2278929at2759"/>
<evidence type="ECO:0000313" key="4">
    <source>
        <dbReference type="Proteomes" id="UP000250043"/>
    </source>
</evidence>
<reference evidence="3 4" key="1">
    <citation type="submission" date="2016-07" db="EMBL/GenBank/DDBJ databases">
        <title>Draft genome of the white-rot fungus Obba rivulosa 3A-2.</title>
        <authorList>
            <consortium name="DOE Joint Genome Institute"/>
            <person name="Miettinen O."/>
            <person name="Riley R."/>
            <person name="Acob R."/>
            <person name="Barry K."/>
            <person name="Cullen D."/>
            <person name="De Vries R."/>
            <person name="Hainaut M."/>
            <person name="Hatakka A."/>
            <person name="Henrissat B."/>
            <person name="Hilden K."/>
            <person name="Kuo R."/>
            <person name="Labutti K."/>
            <person name="Lipzen A."/>
            <person name="Makela M.R."/>
            <person name="Sandor L."/>
            <person name="Spatafora J.W."/>
            <person name="Grigoriev I.V."/>
            <person name="Hibbett D.S."/>
        </authorList>
    </citation>
    <scope>NUCLEOTIDE SEQUENCE [LARGE SCALE GENOMIC DNA]</scope>
    <source>
        <strain evidence="3 4">3A-2</strain>
    </source>
</reference>
<feature type="region of interest" description="Disordered" evidence="1">
    <location>
        <begin position="393"/>
        <end position="459"/>
    </location>
</feature>
<proteinExistence type="predicted"/>